<evidence type="ECO:0000313" key="3">
    <source>
        <dbReference type="EMBL" id="BCB86555.1"/>
    </source>
</evidence>
<dbReference type="PROSITE" id="PS51471">
    <property type="entry name" value="FE2OG_OXY"/>
    <property type="match status" value="1"/>
</dbReference>
<proteinExistence type="predicted"/>
<name>A0A6F8YKA5_9ACTN</name>
<dbReference type="PANTHER" id="PTHR33099:SF7">
    <property type="entry name" value="MYND-TYPE DOMAIN-CONTAINING PROTEIN"/>
    <property type="match status" value="1"/>
</dbReference>
<evidence type="ECO:0000313" key="4">
    <source>
        <dbReference type="Proteomes" id="UP000503011"/>
    </source>
</evidence>
<sequence length="775" mass="85540">MRSPAIFPRDRFANLLGEAAATGSFSARRTARPDDLRLEVSGVGPIALPVPARQAKELCLIGRPAQFGQGEQTLLDARVRDTWEIPKSRIKIDKRQWNGTLRPVLDRLRADLSLPEGCELTAEFHSMLVYAPGQFFAPHQDSEKADTMVGTMVVTLPSASTGGVLVVEHAGQTATYRSSKESLSFVAFYADCRHHVRPVTSGYRVVLTYNLLLKGDTVAAAAGRADPDRAAELAGCLNDHFGDSDEPTRLVYLLDHEYTQRALSWARLKGDDASRAALIRAAAHEADCEVALALAEVHETWSTEDAEPWGYGGRRARYWDDDQEDEDEDDGSGEDGYELQELIESTTSLDCWLDESGEATQTSLTVFDDEVCATTPTADLSPHDSSYEGYMGNYGNTMDRWYRRAAIVVWPRRWSYAIRAQASPGWALNRLADLLQVGDVAGARDAATTLGSFWSVAAGVNGQHLLGRTLTVARGLDEPGIAAMLLAPFQIEMLGHTHAASLAQLAAHYGQSWTRDTVESWFGRDRPAHMSWQAQRASWLESLPAICEALREGRGAGVMVGGLLSAAAWTPLRDSAAELSRFPTPSHRHTALGELGPAVAGLLASTAILAARELRDEVVAFLCADNDDRLVCAMSALRAAHKNRRDMHREAGLDIVSRHCAARLATRLSQPARSADDWSIELPQGCHCELCQTLDAFLADKARRSFEWPLAEQRRRHVHSRIDQAELAVHHQTRRSGRPYTLVLTKTEALFAREREARRRDQTDLAWLGQTFNMR</sequence>
<dbReference type="Gene3D" id="2.60.120.620">
    <property type="entry name" value="q2cbj1_9rhob like domain"/>
    <property type="match status" value="1"/>
</dbReference>
<feature type="compositionally biased region" description="Acidic residues" evidence="1">
    <location>
        <begin position="321"/>
        <end position="335"/>
    </location>
</feature>
<dbReference type="Proteomes" id="UP000503011">
    <property type="component" value="Chromosome"/>
</dbReference>
<reference evidence="3 4" key="2">
    <citation type="submission" date="2020-03" db="EMBL/GenBank/DDBJ databases">
        <authorList>
            <person name="Ichikawa N."/>
            <person name="Kimura A."/>
            <person name="Kitahashi Y."/>
            <person name="Uohara A."/>
        </authorList>
    </citation>
    <scope>NUCLEOTIDE SEQUENCE [LARGE SCALE GENOMIC DNA]</scope>
    <source>
        <strain evidence="3 4">NBRC 105367</strain>
    </source>
</reference>
<organism evidence="3 4">
    <name type="scientific">Phytohabitans suffuscus</name>
    <dbReference type="NCBI Taxonomy" id="624315"/>
    <lineage>
        <taxon>Bacteria</taxon>
        <taxon>Bacillati</taxon>
        <taxon>Actinomycetota</taxon>
        <taxon>Actinomycetes</taxon>
        <taxon>Micromonosporales</taxon>
        <taxon>Micromonosporaceae</taxon>
    </lineage>
</organism>
<reference evidence="3 4" key="1">
    <citation type="submission" date="2020-03" db="EMBL/GenBank/DDBJ databases">
        <title>Whole genome shotgun sequence of Phytohabitans suffuscus NBRC 105367.</title>
        <authorList>
            <person name="Komaki H."/>
            <person name="Tamura T."/>
        </authorList>
    </citation>
    <scope>NUCLEOTIDE SEQUENCE [LARGE SCALE GENOMIC DNA]</scope>
    <source>
        <strain evidence="3 4">NBRC 105367</strain>
    </source>
</reference>
<keyword evidence="4" id="KW-1185">Reference proteome</keyword>
<dbReference type="AlphaFoldDB" id="A0A6F8YKA5"/>
<dbReference type="RefSeq" id="WP_173158323.1">
    <property type="nucleotide sequence ID" value="NZ_AP022871.1"/>
</dbReference>
<dbReference type="KEGG" id="psuu:Psuf_038680"/>
<accession>A0A6F8YKA5</accession>
<feature type="region of interest" description="Disordered" evidence="1">
    <location>
        <begin position="312"/>
        <end position="335"/>
    </location>
</feature>
<evidence type="ECO:0000259" key="2">
    <source>
        <dbReference type="PROSITE" id="PS51471"/>
    </source>
</evidence>
<evidence type="ECO:0000256" key="1">
    <source>
        <dbReference type="SAM" id="MobiDB-lite"/>
    </source>
</evidence>
<protein>
    <recommendedName>
        <fullName evidence="2">Fe2OG dioxygenase domain-containing protein</fullName>
    </recommendedName>
</protein>
<feature type="domain" description="Fe2OG dioxygenase" evidence="2">
    <location>
        <begin position="121"/>
        <end position="213"/>
    </location>
</feature>
<gene>
    <name evidence="3" type="ORF">Psuf_038680</name>
</gene>
<dbReference type="EMBL" id="AP022871">
    <property type="protein sequence ID" value="BCB86555.1"/>
    <property type="molecule type" value="Genomic_DNA"/>
</dbReference>
<dbReference type="Pfam" id="PF13640">
    <property type="entry name" value="2OG-FeII_Oxy_3"/>
    <property type="match status" value="1"/>
</dbReference>
<dbReference type="InterPro" id="IPR005123">
    <property type="entry name" value="Oxoglu/Fe-dep_dioxygenase_dom"/>
</dbReference>
<dbReference type="PANTHER" id="PTHR33099">
    <property type="entry name" value="FE2OG DIOXYGENASE DOMAIN-CONTAINING PROTEIN"/>
    <property type="match status" value="1"/>
</dbReference>
<dbReference type="InterPro" id="IPR044862">
    <property type="entry name" value="Pro_4_hyd_alph_FE2OG_OXY"/>
</dbReference>